<comment type="caution">
    <text evidence="2">The sequence shown here is derived from an EMBL/GenBank/DDBJ whole genome shotgun (WGS) entry which is preliminary data.</text>
</comment>
<name>A0ABR2TDX2_9ROSI</name>
<evidence type="ECO:0000313" key="2">
    <source>
        <dbReference type="EMBL" id="KAK9035378.1"/>
    </source>
</evidence>
<keyword evidence="3" id="KW-1185">Reference proteome</keyword>
<dbReference type="EMBL" id="JBBPBN010000006">
    <property type="protein sequence ID" value="KAK9035378.1"/>
    <property type="molecule type" value="Genomic_DNA"/>
</dbReference>
<proteinExistence type="predicted"/>
<evidence type="ECO:0000313" key="3">
    <source>
        <dbReference type="Proteomes" id="UP001396334"/>
    </source>
</evidence>
<gene>
    <name evidence="2" type="ORF">V6N11_077420</name>
</gene>
<protein>
    <submittedName>
        <fullName evidence="2">Uncharacterized protein</fullName>
    </submittedName>
</protein>
<accession>A0ABR2TDX2</accession>
<feature type="region of interest" description="Disordered" evidence="1">
    <location>
        <begin position="26"/>
        <end position="47"/>
    </location>
</feature>
<dbReference type="Proteomes" id="UP001396334">
    <property type="component" value="Unassembled WGS sequence"/>
</dbReference>
<evidence type="ECO:0000256" key="1">
    <source>
        <dbReference type="SAM" id="MobiDB-lite"/>
    </source>
</evidence>
<sequence length="142" mass="15569">MAGKDTLVEQRDPEELYGPLMQVVNRRRRNSATQNTPGAKGGLSKSRDGMASRYLVLVEEQGMAEGRLEMVGDDENQGLRMLGREKELSHNVLVLDVMLVTESHGVVMERSRSSLGGKEGIGLGLKKETMGSSSMVLHSKVR</sequence>
<organism evidence="2 3">
    <name type="scientific">Hibiscus sabdariffa</name>
    <name type="common">roselle</name>
    <dbReference type="NCBI Taxonomy" id="183260"/>
    <lineage>
        <taxon>Eukaryota</taxon>
        <taxon>Viridiplantae</taxon>
        <taxon>Streptophyta</taxon>
        <taxon>Embryophyta</taxon>
        <taxon>Tracheophyta</taxon>
        <taxon>Spermatophyta</taxon>
        <taxon>Magnoliopsida</taxon>
        <taxon>eudicotyledons</taxon>
        <taxon>Gunneridae</taxon>
        <taxon>Pentapetalae</taxon>
        <taxon>rosids</taxon>
        <taxon>malvids</taxon>
        <taxon>Malvales</taxon>
        <taxon>Malvaceae</taxon>
        <taxon>Malvoideae</taxon>
        <taxon>Hibiscus</taxon>
    </lineage>
</organism>
<reference evidence="2 3" key="1">
    <citation type="journal article" date="2024" name="G3 (Bethesda)">
        <title>Genome assembly of Hibiscus sabdariffa L. provides insights into metabolisms of medicinal natural products.</title>
        <authorList>
            <person name="Kim T."/>
        </authorList>
    </citation>
    <scope>NUCLEOTIDE SEQUENCE [LARGE SCALE GENOMIC DNA]</scope>
    <source>
        <strain evidence="2">TK-2024</strain>
        <tissue evidence="2">Old leaves</tissue>
    </source>
</reference>